<sequence>MGKKLNTFLFVAAGTVLDILLAIAAAAVLVMLLYFCRDLVPEGAMPLMMSVAAICGIILGMIAYQRIAAWVIRKFNLEDKLYPLFRSGKKHPD</sequence>
<comment type="caution">
    <text evidence="2">The sequence shown here is derived from an EMBL/GenBank/DDBJ whole genome shotgun (WGS) entry which is preliminary data.</text>
</comment>
<dbReference type="EMBL" id="JADIMS010000112">
    <property type="protein sequence ID" value="MBO8450677.1"/>
    <property type="molecule type" value="Genomic_DNA"/>
</dbReference>
<evidence type="ECO:0008006" key="4">
    <source>
        <dbReference type="Google" id="ProtNLM"/>
    </source>
</evidence>
<reference evidence="2" key="1">
    <citation type="submission" date="2020-10" db="EMBL/GenBank/DDBJ databases">
        <authorList>
            <person name="Gilroy R."/>
        </authorList>
    </citation>
    <scope>NUCLEOTIDE SEQUENCE</scope>
    <source>
        <strain evidence="2">B3-4054</strain>
    </source>
</reference>
<dbReference type="AlphaFoldDB" id="A0A9D9HHV6"/>
<proteinExistence type="predicted"/>
<feature type="transmembrane region" description="Helical" evidence="1">
    <location>
        <begin position="47"/>
        <end position="64"/>
    </location>
</feature>
<protein>
    <recommendedName>
        <fullName evidence="4">Leader peptide processing enzyme</fullName>
    </recommendedName>
</protein>
<name>A0A9D9HHV6_9SPIR</name>
<reference evidence="2" key="2">
    <citation type="journal article" date="2021" name="PeerJ">
        <title>Extensive microbial diversity within the chicken gut microbiome revealed by metagenomics and culture.</title>
        <authorList>
            <person name="Gilroy R."/>
            <person name="Ravi A."/>
            <person name="Getino M."/>
            <person name="Pursley I."/>
            <person name="Horton D.L."/>
            <person name="Alikhan N.F."/>
            <person name="Baker D."/>
            <person name="Gharbi K."/>
            <person name="Hall N."/>
            <person name="Watson M."/>
            <person name="Adriaenssens E.M."/>
            <person name="Foster-Nyarko E."/>
            <person name="Jarju S."/>
            <person name="Secka A."/>
            <person name="Antonio M."/>
            <person name="Oren A."/>
            <person name="Chaudhuri R.R."/>
            <person name="La Ragione R."/>
            <person name="Hildebrand F."/>
            <person name="Pallen M.J."/>
        </authorList>
    </citation>
    <scope>NUCLEOTIDE SEQUENCE</scope>
    <source>
        <strain evidence="2">B3-4054</strain>
    </source>
</reference>
<organism evidence="2 3">
    <name type="scientific">Candidatus Avitreponema avistercoris</name>
    <dbReference type="NCBI Taxonomy" id="2840705"/>
    <lineage>
        <taxon>Bacteria</taxon>
        <taxon>Pseudomonadati</taxon>
        <taxon>Spirochaetota</taxon>
        <taxon>Spirochaetia</taxon>
        <taxon>Spirochaetales</taxon>
        <taxon>Candidatus Avitreponema</taxon>
    </lineage>
</organism>
<dbReference type="Proteomes" id="UP000823616">
    <property type="component" value="Unassembled WGS sequence"/>
</dbReference>
<evidence type="ECO:0000313" key="2">
    <source>
        <dbReference type="EMBL" id="MBO8450677.1"/>
    </source>
</evidence>
<keyword evidence="1" id="KW-1133">Transmembrane helix</keyword>
<keyword evidence="1" id="KW-0472">Membrane</keyword>
<gene>
    <name evidence="2" type="ORF">IAA96_06185</name>
</gene>
<evidence type="ECO:0000256" key="1">
    <source>
        <dbReference type="SAM" id="Phobius"/>
    </source>
</evidence>
<keyword evidence="1" id="KW-0812">Transmembrane</keyword>
<feature type="transmembrane region" description="Helical" evidence="1">
    <location>
        <begin position="7"/>
        <end position="35"/>
    </location>
</feature>
<accession>A0A9D9HHV6</accession>
<evidence type="ECO:0000313" key="3">
    <source>
        <dbReference type="Proteomes" id="UP000823616"/>
    </source>
</evidence>